<dbReference type="GO" id="GO:0051015">
    <property type="term" value="F:actin filament binding"/>
    <property type="evidence" value="ECO:0007669"/>
    <property type="project" value="TreeGrafter"/>
</dbReference>
<dbReference type="GO" id="GO:1904262">
    <property type="term" value="P:negative regulation of TORC1 signaling"/>
    <property type="evidence" value="ECO:0007669"/>
    <property type="project" value="TreeGrafter"/>
</dbReference>
<dbReference type="AlphaFoldDB" id="A0A8J4YLS1"/>
<dbReference type="GO" id="GO:0015629">
    <property type="term" value="C:actin cytoskeleton"/>
    <property type="evidence" value="ECO:0007669"/>
    <property type="project" value="InterPro"/>
</dbReference>
<dbReference type="GO" id="GO:0034198">
    <property type="term" value="P:cellular response to amino acid starvation"/>
    <property type="evidence" value="ECO:0007669"/>
    <property type="project" value="TreeGrafter"/>
</dbReference>
<dbReference type="Proteomes" id="UP000770661">
    <property type="component" value="Unassembled WGS sequence"/>
</dbReference>
<dbReference type="EMBL" id="JACEEZ010004931">
    <property type="protein sequence ID" value="KAG0726026.1"/>
    <property type="molecule type" value="Genomic_DNA"/>
</dbReference>
<gene>
    <name evidence="1" type="primary">Kptn_1</name>
    <name evidence="1" type="ORF">GWK47_037441</name>
</gene>
<name>A0A8J4YLS1_CHIOP</name>
<protein>
    <submittedName>
        <fullName evidence="1">KICSTOR complex protein kaptin</fullName>
    </submittedName>
</protein>
<accession>A0A8J4YLS1</accession>
<comment type="caution">
    <text evidence="1">The sequence shown here is derived from an EMBL/GenBank/DDBJ whole genome shotgun (WGS) entry which is preliminary data.</text>
</comment>
<dbReference type="PANTHER" id="PTHR15435">
    <property type="entry name" value="KICSTOR COMPLEX PROTEIN KAPTIN"/>
    <property type="match status" value="1"/>
</dbReference>
<dbReference type="OrthoDB" id="10267127at2759"/>
<dbReference type="InterPro" id="IPR029982">
    <property type="entry name" value="Kptn"/>
</dbReference>
<organism evidence="1 2">
    <name type="scientific">Chionoecetes opilio</name>
    <name type="common">Atlantic snow crab</name>
    <name type="synonym">Cancer opilio</name>
    <dbReference type="NCBI Taxonomy" id="41210"/>
    <lineage>
        <taxon>Eukaryota</taxon>
        <taxon>Metazoa</taxon>
        <taxon>Ecdysozoa</taxon>
        <taxon>Arthropoda</taxon>
        <taxon>Crustacea</taxon>
        <taxon>Multicrustacea</taxon>
        <taxon>Malacostraca</taxon>
        <taxon>Eumalacostraca</taxon>
        <taxon>Eucarida</taxon>
        <taxon>Decapoda</taxon>
        <taxon>Pleocyemata</taxon>
        <taxon>Brachyura</taxon>
        <taxon>Eubrachyura</taxon>
        <taxon>Majoidea</taxon>
        <taxon>Majidae</taxon>
        <taxon>Chionoecetes</taxon>
    </lineage>
</organism>
<dbReference type="GO" id="GO:0007015">
    <property type="term" value="P:actin filament organization"/>
    <property type="evidence" value="ECO:0007669"/>
    <property type="project" value="InterPro"/>
</dbReference>
<proteinExistence type="predicted"/>
<keyword evidence="2" id="KW-1185">Reference proteome</keyword>
<evidence type="ECO:0000313" key="2">
    <source>
        <dbReference type="Proteomes" id="UP000770661"/>
    </source>
</evidence>
<evidence type="ECO:0000313" key="1">
    <source>
        <dbReference type="EMBL" id="KAG0726026.1"/>
    </source>
</evidence>
<reference evidence="1" key="1">
    <citation type="submission" date="2020-07" db="EMBL/GenBank/DDBJ databases">
        <title>The High-quality genome of the commercially important snow crab, Chionoecetes opilio.</title>
        <authorList>
            <person name="Jeong J.-H."/>
            <person name="Ryu S."/>
        </authorList>
    </citation>
    <scope>NUCLEOTIDE SEQUENCE</scope>
    <source>
        <strain evidence="1">MADBK_172401_WGS</strain>
        <tissue evidence="1">Digestive gland</tissue>
    </source>
</reference>
<sequence length="214" mass="24202">MLCQTVWLLSGSDHRIHVYHSDKVSYQEEDRDSPSFPEFSSLTQITLWMDILYSPDKKRRVSAVGGEGGKVEVFGVTLDPLPHVTSSQSVSWDYPISSVNIFNLKTTLPVPMFLKGTNSYSPQVVLVYKLREEDEEEDQEESSSPWRVQHTMKLPCPVLSIIYCDVTGDGCFELVIMTTAGIHIFQHDPRDMAALVLRRLRALTEHEKLSALGT</sequence>
<dbReference type="GO" id="GO:0030027">
    <property type="term" value="C:lamellipodium"/>
    <property type="evidence" value="ECO:0007669"/>
    <property type="project" value="TreeGrafter"/>
</dbReference>
<dbReference type="PANTHER" id="PTHR15435:SF2">
    <property type="entry name" value="KICSTOR COMPLEX PROTEIN KAPTIN"/>
    <property type="match status" value="1"/>
</dbReference>